<dbReference type="PANTHER" id="PTHR47416">
    <property type="entry name" value="BASIC-LEUCINE ZIPPER TRANSCRIPTION FACTOR F-RELATED"/>
    <property type="match status" value="1"/>
</dbReference>
<dbReference type="GO" id="GO:0003677">
    <property type="term" value="F:DNA binding"/>
    <property type="evidence" value="ECO:0007669"/>
    <property type="project" value="UniProtKB-KW"/>
</dbReference>
<dbReference type="EMBL" id="RXGB01017803">
    <property type="protein sequence ID" value="TMW82693.1"/>
    <property type="molecule type" value="Genomic_DNA"/>
</dbReference>
<feature type="non-terminal residue" evidence="9">
    <location>
        <position position="1"/>
    </location>
</feature>
<keyword evidence="7" id="KW-0539">Nucleus</keyword>
<keyword evidence="4" id="KW-0805">Transcription regulation</keyword>
<reference evidence="9" key="1">
    <citation type="submission" date="2019-05" db="EMBL/GenBank/DDBJ databases">
        <title>The de novo reference genome and transcriptome assemblies of the wild tomato species Solanum chilense.</title>
        <authorList>
            <person name="Stam R."/>
            <person name="Nosenko T."/>
            <person name="Hoerger A.C."/>
            <person name="Stephan W."/>
            <person name="Seidel M.A."/>
            <person name="Kuhn J.M.M."/>
            <person name="Haberer G."/>
            <person name="Tellier A."/>
        </authorList>
    </citation>
    <scope>NUCLEOTIDE SEQUENCE</scope>
    <source>
        <tissue evidence="9">Mature leaves</tissue>
    </source>
</reference>
<feature type="compositionally biased region" description="Polar residues" evidence="8">
    <location>
        <begin position="41"/>
        <end position="53"/>
    </location>
</feature>
<gene>
    <name evidence="9" type="ORF">EJD97_005323</name>
</gene>
<evidence type="ECO:0000256" key="5">
    <source>
        <dbReference type="ARBA" id="ARBA00023125"/>
    </source>
</evidence>
<sequence length="151" mass="16540">SKDKENVKSTTQEWYLEGLAGPLLRSGMCTEVFEFDVSSSASDISMEENQNGTRLYRNRRTLNDPPTSLSRPPHSISEEQTGTNGKQENKSLSSMVVSVLVDGDGVIGPKSVSQIFVVVLIDSVKYVTYSCMLPFKGSTPLVNAPEDEAFI</sequence>
<evidence type="ECO:0000256" key="8">
    <source>
        <dbReference type="SAM" id="MobiDB-lite"/>
    </source>
</evidence>
<dbReference type="GO" id="GO:0005789">
    <property type="term" value="C:endoplasmic reticulum membrane"/>
    <property type="evidence" value="ECO:0007669"/>
    <property type="project" value="UniProtKB-SubCell"/>
</dbReference>
<evidence type="ECO:0000256" key="7">
    <source>
        <dbReference type="ARBA" id="ARBA00023242"/>
    </source>
</evidence>
<keyword evidence="6" id="KW-0804">Transcription</keyword>
<evidence type="ECO:0000313" key="9">
    <source>
        <dbReference type="EMBL" id="TMW82693.1"/>
    </source>
</evidence>
<comment type="caution">
    <text evidence="9">The sequence shown here is derived from an EMBL/GenBank/DDBJ whole genome shotgun (WGS) entry which is preliminary data.</text>
</comment>
<evidence type="ECO:0000256" key="1">
    <source>
        <dbReference type="ARBA" id="ARBA00004123"/>
    </source>
</evidence>
<proteinExistence type="inferred from homology"/>
<dbReference type="PANTHER" id="PTHR47416:SF3">
    <property type="entry name" value="BZIP TRANSCRIPTION FACTOR 17-RELATED"/>
    <property type="match status" value="1"/>
</dbReference>
<dbReference type="AlphaFoldDB" id="A0A6N2AS36"/>
<comment type="similarity">
    <text evidence="3">Belongs to the bZIP family.</text>
</comment>
<accession>A0A6N2AS36</accession>
<evidence type="ECO:0000256" key="4">
    <source>
        <dbReference type="ARBA" id="ARBA00023015"/>
    </source>
</evidence>
<name>A0A6N2AS36_SOLCI</name>
<organism evidence="9">
    <name type="scientific">Solanum chilense</name>
    <name type="common">Tomato</name>
    <name type="synonym">Lycopersicon chilense</name>
    <dbReference type="NCBI Taxonomy" id="4083"/>
    <lineage>
        <taxon>Eukaryota</taxon>
        <taxon>Viridiplantae</taxon>
        <taxon>Streptophyta</taxon>
        <taxon>Embryophyta</taxon>
        <taxon>Tracheophyta</taxon>
        <taxon>Spermatophyta</taxon>
        <taxon>Magnoliopsida</taxon>
        <taxon>eudicotyledons</taxon>
        <taxon>Gunneridae</taxon>
        <taxon>Pentapetalae</taxon>
        <taxon>asterids</taxon>
        <taxon>lamiids</taxon>
        <taxon>Solanales</taxon>
        <taxon>Solanaceae</taxon>
        <taxon>Solanoideae</taxon>
        <taxon>Solaneae</taxon>
        <taxon>Solanum</taxon>
        <taxon>Solanum subgen. Lycopersicon</taxon>
    </lineage>
</organism>
<comment type="subcellular location">
    <subcellularLocation>
        <location evidence="2">Endoplasmic reticulum membrane</location>
        <topology evidence="2">Single-pass membrane protein</topology>
    </subcellularLocation>
    <subcellularLocation>
        <location evidence="1">Nucleus</location>
    </subcellularLocation>
</comment>
<protein>
    <submittedName>
        <fullName evidence="9">Uncharacterized protein</fullName>
    </submittedName>
</protein>
<evidence type="ECO:0000256" key="2">
    <source>
        <dbReference type="ARBA" id="ARBA00004389"/>
    </source>
</evidence>
<evidence type="ECO:0000256" key="3">
    <source>
        <dbReference type="ARBA" id="ARBA00007163"/>
    </source>
</evidence>
<feature type="region of interest" description="Disordered" evidence="8">
    <location>
        <begin position="41"/>
        <end position="90"/>
    </location>
</feature>
<evidence type="ECO:0000256" key="6">
    <source>
        <dbReference type="ARBA" id="ARBA00023163"/>
    </source>
</evidence>
<keyword evidence="5" id="KW-0238">DNA-binding</keyword>
<dbReference type="GO" id="GO:0005634">
    <property type="term" value="C:nucleus"/>
    <property type="evidence" value="ECO:0007669"/>
    <property type="project" value="UniProtKB-SubCell"/>
</dbReference>